<name>A0ABW4RRE0_9ACTN</name>
<dbReference type="PROSITE" id="PS00723">
    <property type="entry name" value="POLYPRENYL_SYNTHASE_1"/>
    <property type="match status" value="1"/>
</dbReference>
<protein>
    <submittedName>
        <fullName evidence="7">Polyprenyl synthetase family protein</fullName>
        <ecNumber evidence="7">2.5.1.-</ecNumber>
    </submittedName>
</protein>
<evidence type="ECO:0000256" key="4">
    <source>
        <dbReference type="ARBA" id="ARBA00022723"/>
    </source>
</evidence>
<dbReference type="SUPFAM" id="SSF48576">
    <property type="entry name" value="Terpenoid synthases"/>
    <property type="match status" value="1"/>
</dbReference>
<sequence length="366" mass="39055">MQHPLSPADPVGASFREAVGEAITTFLDERAAELSGIGPELDLPLELAHLFTGGGKRLRPAFGYWGRVAAGGMPTDHEALVRAVASLDLLHVSALMHDDVMDSSDTRRGVPAAHLQFAAGHAERQGRGQAEAFGRAGAILLGDLLLVWSEQMLSRSGLQNDELRRGRPLIEAMRTEVTCGQFLDVTAQSAPLTGSLDEALATANRVVEYKTNRYTVQRPLQFGAAVGGADQELLDQLARFASPIGRAFQFRDDLLGIFGDQELTGKPAGDDLREGKRTVLVAHALARSEASAAAELDAMLGDDSLTSEQVNRGREIITASGAKEAVEATIDAAYQQAMEALDAARVTEEGRTALTALAQACVKRNF</sequence>
<keyword evidence="3 6" id="KW-0808">Transferase</keyword>
<evidence type="ECO:0000313" key="7">
    <source>
        <dbReference type="EMBL" id="MFD1888635.1"/>
    </source>
</evidence>
<keyword evidence="5" id="KW-0460">Magnesium</keyword>
<organism evidence="7 8">
    <name type="scientific">Luteococcus peritonei</name>
    <dbReference type="NCBI Taxonomy" id="88874"/>
    <lineage>
        <taxon>Bacteria</taxon>
        <taxon>Bacillati</taxon>
        <taxon>Actinomycetota</taxon>
        <taxon>Actinomycetes</taxon>
        <taxon>Propionibacteriales</taxon>
        <taxon>Propionibacteriaceae</taxon>
        <taxon>Luteococcus</taxon>
    </lineage>
</organism>
<keyword evidence="4" id="KW-0479">Metal-binding</keyword>
<evidence type="ECO:0000256" key="2">
    <source>
        <dbReference type="ARBA" id="ARBA00006706"/>
    </source>
</evidence>
<dbReference type="InterPro" id="IPR008949">
    <property type="entry name" value="Isoprenoid_synthase_dom_sf"/>
</dbReference>
<evidence type="ECO:0000256" key="6">
    <source>
        <dbReference type="RuleBase" id="RU004466"/>
    </source>
</evidence>
<evidence type="ECO:0000256" key="1">
    <source>
        <dbReference type="ARBA" id="ARBA00001946"/>
    </source>
</evidence>
<accession>A0ABW4RRE0</accession>
<dbReference type="PANTHER" id="PTHR12001:SF85">
    <property type="entry name" value="SHORT CHAIN ISOPRENYL DIPHOSPHATE SYNTHASE"/>
    <property type="match status" value="1"/>
</dbReference>
<proteinExistence type="inferred from homology"/>
<dbReference type="SFLD" id="SFLDS00005">
    <property type="entry name" value="Isoprenoid_Synthase_Type_I"/>
    <property type="match status" value="1"/>
</dbReference>
<comment type="cofactor">
    <cofactor evidence="1">
        <name>Mg(2+)</name>
        <dbReference type="ChEBI" id="CHEBI:18420"/>
    </cofactor>
</comment>
<keyword evidence="8" id="KW-1185">Reference proteome</keyword>
<gene>
    <name evidence="7" type="ORF">ACFSCS_00330</name>
</gene>
<dbReference type="EC" id="2.5.1.-" evidence="7"/>
<evidence type="ECO:0000313" key="8">
    <source>
        <dbReference type="Proteomes" id="UP001597326"/>
    </source>
</evidence>
<dbReference type="PANTHER" id="PTHR12001">
    <property type="entry name" value="GERANYLGERANYL PYROPHOSPHATE SYNTHASE"/>
    <property type="match status" value="1"/>
</dbReference>
<dbReference type="Proteomes" id="UP001597326">
    <property type="component" value="Unassembled WGS sequence"/>
</dbReference>
<dbReference type="CDD" id="cd00685">
    <property type="entry name" value="Trans_IPPS_HT"/>
    <property type="match status" value="1"/>
</dbReference>
<reference evidence="8" key="1">
    <citation type="journal article" date="2019" name="Int. J. Syst. Evol. Microbiol.">
        <title>The Global Catalogue of Microorganisms (GCM) 10K type strain sequencing project: providing services to taxonomists for standard genome sequencing and annotation.</title>
        <authorList>
            <consortium name="The Broad Institute Genomics Platform"/>
            <consortium name="The Broad Institute Genome Sequencing Center for Infectious Disease"/>
            <person name="Wu L."/>
            <person name="Ma J."/>
        </authorList>
    </citation>
    <scope>NUCLEOTIDE SEQUENCE [LARGE SCALE GENOMIC DNA]</scope>
    <source>
        <strain evidence="8">CAIM 431</strain>
    </source>
</reference>
<evidence type="ECO:0000256" key="3">
    <source>
        <dbReference type="ARBA" id="ARBA00022679"/>
    </source>
</evidence>
<dbReference type="InterPro" id="IPR033749">
    <property type="entry name" value="Polyprenyl_synt_CS"/>
</dbReference>
<dbReference type="EMBL" id="JBHUFZ010000001">
    <property type="protein sequence ID" value="MFD1888635.1"/>
    <property type="molecule type" value="Genomic_DNA"/>
</dbReference>
<comment type="similarity">
    <text evidence="2 6">Belongs to the FPP/GGPP synthase family.</text>
</comment>
<dbReference type="Pfam" id="PF00348">
    <property type="entry name" value="polyprenyl_synt"/>
    <property type="match status" value="1"/>
</dbReference>
<comment type="caution">
    <text evidence="7">The sequence shown here is derived from an EMBL/GenBank/DDBJ whole genome shotgun (WGS) entry which is preliminary data.</text>
</comment>
<dbReference type="InterPro" id="IPR000092">
    <property type="entry name" value="Polyprenyl_synt"/>
</dbReference>
<dbReference type="RefSeq" id="WP_343871777.1">
    <property type="nucleotide sequence ID" value="NZ_BAAAIX010000001.1"/>
</dbReference>
<evidence type="ECO:0000256" key="5">
    <source>
        <dbReference type="ARBA" id="ARBA00022842"/>
    </source>
</evidence>
<dbReference type="GO" id="GO:0016740">
    <property type="term" value="F:transferase activity"/>
    <property type="evidence" value="ECO:0007669"/>
    <property type="project" value="UniProtKB-KW"/>
</dbReference>
<dbReference type="Gene3D" id="1.10.600.10">
    <property type="entry name" value="Farnesyl Diphosphate Synthase"/>
    <property type="match status" value="1"/>
</dbReference>